<dbReference type="PANTHER" id="PTHR44027:SF7">
    <property type="entry name" value="DNAJ HOMOLOG SUBFAMILY C MEMBER 5 HOMOLOG"/>
    <property type="match status" value="1"/>
</dbReference>
<keyword evidence="5" id="KW-0449">Lipoprotein</keyword>
<evidence type="ECO:0000256" key="4">
    <source>
        <dbReference type="ARBA" id="ARBA00023186"/>
    </source>
</evidence>
<feature type="region of interest" description="Disordered" evidence="6">
    <location>
        <begin position="142"/>
        <end position="168"/>
    </location>
</feature>
<keyword evidence="4" id="KW-0143">Chaperone</keyword>
<name>A0AAJ0FMG8_9PEZI</name>
<evidence type="ECO:0000259" key="7">
    <source>
        <dbReference type="PROSITE" id="PS50076"/>
    </source>
</evidence>
<proteinExistence type="predicted"/>
<evidence type="ECO:0000256" key="1">
    <source>
        <dbReference type="ARBA" id="ARBA00004635"/>
    </source>
</evidence>
<feature type="domain" description="J" evidence="7">
    <location>
        <begin position="6"/>
        <end position="71"/>
    </location>
</feature>
<dbReference type="InterPro" id="IPR036869">
    <property type="entry name" value="J_dom_sf"/>
</dbReference>
<keyword evidence="9" id="KW-1185">Reference proteome</keyword>
<accession>A0AAJ0FMG8</accession>
<dbReference type="GO" id="GO:0005737">
    <property type="term" value="C:cytoplasm"/>
    <property type="evidence" value="ECO:0007669"/>
    <property type="project" value="UniProtKB-ARBA"/>
</dbReference>
<reference evidence="8" key="1">
    <citation type="submission" date="2023-06" db="EMBL/GenBank/DDBJ databases">
        <title>Genome-scale phylogeny and comparative genomics of the fungal order Sordariales.</title>
        <authorList>
            <consortium name="Lawrence Berkeley National Laboratory"/>
            <person name="Hensen N."/>
            <person name="Bonometti L."/>
            <person name="Westerberg I."/>
            <person name="Brannstrom I.O."/>
            <person name="Guillou S."/>
            <person name="Cros-Aarteil S."/>
            <person name="Calhoun S."/>
            <person name="Haridas S."/>
            <person name="Kuo A."/>
            <person name="Mondo S."/>
            <person name="Pangilinan J."/>
            <person name="Riley R."/>
            <person name="Labutti K."/>
            <person name="Andreopoulos B."/>
            <person name="Lipzen A."/>
            <person name="Chen C."/>
            <person name="Yanf M."/>
            <person name="Daum C."/>
            <person name="Ng V."/>
            <person name="Clum A."/>
            <person name="Steindorff A."/>
            <person name="Ohm R."/>
            <person name="Martin F."/>
            <person name="Silar P."/>
            <person name="Natvig D."/>
            <person name="Lalanne C."/>
            <person name="Gautier V."/>
            <person name="Ament-Velasquez S.L."/>
            <person name="Kruys A."/>
            <person name="Hutchinson M.I."/>
            <person name="Powell A.J."/>
            <person name="Barry K."/>
            <person name="Miller A.N."/>
            <person name="Grigoriev I.V."/>
            <person name="Debuchy R."/>
            <person name="Gladieux P."/>
            <person name="Thoren M.H."/>
            <person name="Johannesson H."/>
        </authorList>
    </citation>
    <scope>NUCLEOTIDE SEQUENCE</scope>
    <source>
        <strain evidence="8">8032-3</strain>
    </source>
</reference>
<dbReference type="PROSITE" id="PS50076">
    <property type="entry name" value="DNAJ_2"/>
    <property type="match status" value="1"/>
</dbReference>
<evidence type="ECO:0000256" key="2">
    <source>
        <dbReference type="ARBA" id="ARBA00023136"/>
    </source>
</evidence>
<feature type="compositionally biased region" description="Polar residues" evidence="6">
    <location>
        <begin position="152"/>
        <end position="168"/>
    </location>
</feature>
<keyword evidence="2" id="KW-0472">Membrane</keyword>
<dbReference type="Gene3D" id="1.10.287.110">
    <property type="entry name" value="DnaJ domain"/>
    <property type="match status" value="1"/>
</dbReference>
<sequence length="168" mass="18214">MSVETALYDHLCIACDATVDDVKRSYRKAALKWHPDRNKDNPRAAEKFKQCSQAYEILSDPQKRAIYDEAGLEGVLKGASTNSQSVYKRNTYSRSMRTADADGFRGSRERQTGATSSSFRFQASFSFGLGSGWSFGFGSSSGSVSGTGGDNNRGTSHASSSNNGFEDS</sequence>
<dbReference type="AlphaFoldDB" id="A0AAJ0FMG8"/>
<dbReference type="Proteomes" id="UP001244011">
    <property type="component" value="Unassembled WGS sequence"/>
</dbReference>
<evidence type="ECO:0000256" key="6">
    <source>
        <dbReference type="SAM" id="MobiDB-lite"/>
    </source>
</evidence>
<comment type="subcellular location">
    <subcellularLocation>
        <location evidence="1">Membrane</location>
        <topology evidence="1">Lipid-anchor</topology>
    </subcellularLocation>
</comment>
<dbReference type="SMART" id="SM00271">
    <property type="entry name" value="DnaJ"/>
    <property type="match status" value="1"/>
</dbReference>
<dbReference type="GeneID" id="85309236"/>
<evidence type="ECO:0000256" key="3">
    <source>
        <dbReference type="ARBA" id="ARBA00023139"/>
    </source>
</evidence>
<gene>
    <name evidence="8" type="ORF">QBC33DRAFT_514547</name>
</gene>
<dbReference type="SUPFAM" id="SSF46565">
    <property type="entry name" value="Chaperone J-domain"/>
    <property type="match status" value="1"/>
</dbReference>
<evidence type="ECO:0000313" key="8">
    <source>
        <dbReference type="EMBL" id="KAK1768283.1"/>
    </source>
</evidence>
<dbReference type="CDD" id="cd06257">
    <property type="entry name" value="DnaJ"/>
    <property type="match status" value="1"/>
</dbReference>
<evidence type="ECO:0000256" key="5">
    <source>
        <dbReference type="ARBA" id="ARBA00023288"/>
    </source>
</evidence>
<organism evidence="8 9">
    <name type="scientific">Phialemonium atrogriseum</name>
    <dbReference type="NCBI Taxonomy" id="1093897"/>
    <lineage>
        <taxon>Eukaryota</taxon>
        <taxon>Fungi</taxon>
        <taxon>Dikarya</taxon>
        <taxon>Ascomycota</taxon>
        <taxon>Pezizomycotina</taxon>
        <taxon>Sordariomycetes</taxon>
        <taxon>Sordariomycetidae</taxon>
        <taxon>Cephalothecales</taxon>
        <taxon>Cephalothecaceae</taxon>
        <taxon>Phialemonium</taxon>
    </lineage>
</organism>
<dbReference type="RefSeq" id="XP_060284496.1">
    <property type="nucleotide sequence ID" value="XM_060426049.1"/>
</dbReference>
<dbReference type="Pfam" id="PF00226">
    <property type="entry name" value="DnaJ"/>
    <property type="match status" value="1"/>
</dbReference>
<protein>
    <submittedName>
        <fullName evidence="8">DnaJ domain-containing protein</fullName>
    </submittedName>
</protein>
<comment type="caution">
    <text evidence="8">The sequence shown here is derived from an EMBL/GenBank/DDBJ whole genome shotgun (WGS) entry which is preliminary data.</text>
</comment>
<dbReference type="EMBL" id="MU839006">
    <property type="protein sequence ID" value="KAK1768283.1"/>
    <property type="molecule type" value="Genomic_DNA"/>
</dbReference>
<dbReference type="GO" id="GO:0016020">
    <property type="term" value="C:membrane"/>
    <property type="evidence" value="ECO:0007669"/>
    <property type="project" value="UniProtKB-SubCell"/>
</dbReference>
<dbReference type="PANTHER" id="PTHR44027">
    <property type="entry name" value="DNAJ HOMOLOG SUBFAMILY C MEMBER 5 HOMOLOG"/>
    <property type="match status" value="1"/>
</dbReference>
<keyword evidence="3" id="KW-0564">Palmitate</keyword>
<evidence type="ECO:0000313" key="9">
    <source>
        <dbReference type="Proteomes" id="UP001244011"/>
    </source>
</evidence>
<dbReference type="InterPro" id="IPR001623">
    <property type="entry name" value="DnaJ_domain"/>
</dbReference>
<dbReference type="PRINTS" id="PR00625">
    <property type="entry name" value="JDOMAIN"/>
</dbReference>
<dbReference type="InterPro" id="IPR051434">
    <property type="entry name" value="DnaJ_C_subfamily_member5"/>
</dbReference>